<sequence length="213" mass="23887">MIRALFFDAAGTLIDLAEPVGDVYSRILSKHQIHRTSAELDQAFRRAFACQPAPDFSSSRPGHEVERQWWRDLVETALAQPITEAAFSELFHHYAQPEAWTVFPETPAVLERAHSEGITLAVVSNFDHRLHPILQSLGLADFFHLILSSADARARKPSPLIFRHALQALSLDPCEVIHIGDSLPLDIEAARACGIRAFHVNRPHSTLLDFNWS</sequence>
<proteinExistence type="predicted"/>
<dbReference type="Proteomes" id="UP000557717">
    <property type="component" value="Unassembled WGS sequence"/>
</dbReference>
<dbReference type="SUPFAM" id="SSF56784">
    <property type="entry name" value="HAD-like"/>
    <property type="match status" value="1"/>
</dbReference>
<dbReference type="PRINTS" id="PR00413">
    <property type="entry name" value="HADHALOGNASE"/>
</dbReference>
<dbReference type="InterPro" id="IPR006439">
    <property type="entry name" value="HAD-SF_hydro_IA"/>
</dbReference>
<dbReference type="Pfam" id="PF00702">
    <property type="entry name" value="Hydrolase"/>
    <property type="match status" value="1"/>
</dbReference>
<dbReference type="Gene3D" id="1.10.150.720">
    <property type="entry name" value="Haloacid dehalogenase-like hydrolase"/>
    <property type="match status" value="1"/>
</dbReference>
<accession>A0A840V3I3</accession>
<dbReference type="NCBIfam" id="TIGR01662">
    <property type="entry name" value="HAD-SF-IIIA"/>
    <property type="match status" value="1"/>
</dbReference>
<dbReference type="AlphaFoldDB" id="A0A840V3I3"/>
<evidence type="ECO:0000313" key="2">
    <source>
        <dbReference type="Proteomes" id="UP000557717"/>
    </source>
</evidence>
<gene>
    <name evidence="1" type="ORF">HNR46_002801</name>
</gene>
<keyword evidence="1" id="KW-0378">Hydrolase</keyword>
<dbReference type="PANTHER" id="PTHR46649:SF5">
    <property type="entry name" value="F14L17.7 PROTEIN"/>
    <property type="match status" value="1"/>
</dbReference>
<dbReference type="NCBIfam" id="TIGR02252">
    <property type="entry name" value="DREG-2"/>
    <property type="match status" value="1"/>
</dbReference>
<dbReference type="InterPro" id="IPR044924">
    <property type="entry name" value="HAD-SF_hydro_IA_REG-2-like_cap"/>
</dbReference>
<dbReference type="InterPro" id="IPR011949">
    <property type="entry name" value="HAD-SF_hydro_IA_REG-2-like"/>
</dbReference>
<dbReference type="EMBL" id="JACHFD010000013">
    <property type="protein sequence ID" value="MBB5352555.1"/>
    <property type="molecule type" value="Genomic_DNA"/>
</dbReference>
<dbReference type="RefSeq" id="WP_184019688.1">
    <property type="nucleotide sequence ID" value="NZ_JACHFD010000013.1"/>
</dbReference>
<dbReference type="PANTHER" id="PTHR46649">
    <property type="match status" value="1"/>
</dbReference>
<dbReference type="SFLD" id="SFLDS00003">
    <property type="entry name" value="Haloacid_Dehalogenase"/>
    <property type="match status" value="1"/>
</dbReference>
<reference evidence="1 2" key="1">
    <citation type="submission" date="2020-08" db="EMBL/GenBank/DDBJ databases">
        <title>Genomic Encyclopedia of Type Strains, Phase IV (KMG-IV): sequencing the most valuable type-strain genomes for metagenomic binning, comparative biology and taxonomic classification.</title>
        <authorList>
            <person name="Goeker M."/>
        </authorList>
    </citation>
    <scope>NUCLEOTIDE SEQUENCE [LARGE SCALE GENOMIC DNA]</scope>
    <source>
        <strain evidence="1 2">YC6886</strain>
    </source>
</reference>
<keyword evidence="2" id="KW-1185">Reference proteome</keyword>
<dbReference type="InterPro" id="IPR023214">
    <property type="entry name" value="HAD_sf"/>
</dbReference>
<dbReference type="SFLD" id="SFLDG01129">
    <property type="entry name" value="C1.5:_HAD__Beta-PGM__Phosphata"/>
    <property type="match status" value="1"/>
</dbReference>
<dbReference type="InterPro" id="IPR036412">
    <property type="entry name" value="HAD-like_sf"/>
</dbReference>
<name>A0A840V3I3_9BACT</name>
<dbReference type="Gene3D" id="3.40.50.1000">
    <property type="entry name" value="HAD superfamily/HAD-like"/>
    <property type="match status" value="1"/>
</dbReference>
<dbReference type="InterPro" id="IPR006549">
    <property type="entry name" value="HAD-SF_hydro_IIIA"/>
</dbReference>
<comment type="caution">
    <text evidence="1">The sequence shown here is derived from an EMBL/GenBank/DDBJ whole genome shotgun (WGS) entry which is preliminary data.</text>
</comment>
<dbReference type="GO" id="GO:0016787">
    <property type="term" value="F:hydrolase activity"/>
    <property type="evidence" value="ECO:0007669"/>
    <property type="project" value="UniProtKB-KW"/>
</dbReference>
<evidence type="ECO:0000313" key="1">
    <source>
        <dbReference type="EMBL" id="MBB5352555.1"/>
    </source>
</evidence>
<dbReference type="NCBIfam" id="TIGR01549">
    <property type="entry name" value="HAD-SF-IA-v1"/>
    <property type="match status" value="1"/>
</dbReference>
<organism evidence="1 2">
    <name type="scientific">Haloferula luteola</name>
    <dbReference type="NCBI Taxonomy" id="595692"/>
    <lineage>
        <taxon>Bacteria</taxon>
        <taxon>Pseudomonadati</taxon>
        <taxon>Verrucomicrobiota</taxon>
        <taxon>Verrucomicrobiia</taxon>
        <taxon>Verrucomicrobiales</taxon>
        <taxon>Verrucomicrobiaceae</taxon>
        <taxon>Haloferula</taxon>
    </lineage>
</organism>
<dbReference type="NCBIfam" id="TIGR01509">
    <property type="entry name" value="HAD-SF-IA-v3"/>
    <property type="match status" value="1"/>
</dbReference>
<protein>
    <submittedName>
        <fullName evidence="1">Putative hydrolase of the HAD superfamily</fullName>
    </submittedName>
</protein>